<evidence type="ECO:0000256" key="5">
    <source>
        <dbReference type="ARBA" id="ARBA00023004"/>
    </source>
</evidence>
<dbReference type="AlphaFoldDB" id="A0A382YZY1"/>
<keyword evidence="5" id="KW-0408">Iron</keyword>
<reference evidence="7" key="1">
    <citation type="submission" date="2018-05" db="EMBL/GenBank/DDBJ databases">
        <authorList>
            <person name="Lanie J.A."/>
            <person name="Ng W.-L."/>
            <person name="Kazmierczak K.M."/>
            <person name="Andrzejewski T.M."/>
            <person name="Davidsen T.M."/>
            <person name="Wayne K.J."/>
            <person name="Tettelin H."/>
            <person name="Glass J.I."/>
            <person name="Rusch D."/>
            <person name="Podicherti R."/>
            <person name="Tsui H.-C.T."/>
            <person name="Winkler M.E."/>
        </authorList>
    </citation>
    <scope>NUCLEOTIDE SEQUENCE</scope>
</reference>
<proteinExistence type="inferred from homology"/>
<dbReference type="GO" id="GO:0051213">
    <property type="term" value="F:dioxygenase activity"/>
    <property type="evidence" value="ECO:0007669"/>
    <property type="project" value="UniProtKB-KW"/>
</dbReference>
<evidence type="ECO:0000256" key="1">
    <source>
        <dbReference type="ARBA" id="ARBA00005896"/>
    </source>
</evidence>
<dbReference type="SUPFAM" id="SSF51197">
    <property type="entry name" value="Clavaminate synthase-like"/>
    <property type="match status" value="1"/>
</dbReference>
<gene>
    <name evidence="7" type="ORF">METZ01_LOCUS441640</name>
</gene>
<dbReference type="EMBL" id="UINC01179878">
    <property type="protein sequence ID" value="SVD88786.1"/>
    <property type="molecule type" value="Genomic_DNA"/>
</dbReference>
<comment type="similarity">
    <text evidence="1">Belongs to the TfdA dioxygenase family.</text>
</comment>
<dbReference type="Pfam" id="PF02668">
    <property type="entry name" value="TauD"/>
    <property type="match status" value="1"/>
</dbReference>
<evidence type="ECO:0000256" key="2">
    <source>
        <dbReference type="ARBA" id="ARBA00022723"/>
    </source>
</evidence>
<protein>
    <recommendedName>
        <fullName evidence="6">TauD/TfdA-like domain-containing protein</fullName>
    </recommendedName>
</protein>
<dbReference type="InterPro" id="IPR042098">
    <property type="entry name" value="TauD-like_sf"/>
</dbReference>
<keyword evidence="4" id="KW-0560">Oxidoreductase</keyword>
<sequence>MQVRPAEGPVGARVTGLDLAIELKPEIVAAVRQALLDHCVLVFPEQALSDEEQVRFTGYFGSPREHVRKQRDRRVKEIFIISNVKEKGEPIGALGSATVDFHSDLSYMPHPGTISLLQALEIPQEGGETQFCDCRAAYDAMSETQKTHLGSLRAVHRHPVAEQN</sequence>
<dbReference type="Gene3D" id="3.60.130.10">
    <property type="entry name" value="Clavaminate synthase-like"/>
    <property type="match status" value="1"/>
</dbReference>
<accession>A0A382YZY1</accession>
<dbReference type="InterPro" id="IPR051178">
    <property type="entry name" value="TfdA_dioxygenase"/>
</dbReference>
<evidence type="ECO:0000256" key="3">
    <source>
        <dbReference type="ARBA" id="ARBA00022964"/>
    </source>
</evidence>
<organism evidence="7">
    <name type="scientific">marine metagenome</name>
    <dbReference type="NCBI Taxonomy" id="408172"/>
    <lineage>
        <taxon>unclassified sequences</taxon>
        <taxon>metagenomes</taxon>
        <taxon>ecological metagenomes</taxon>
    </lineage>
</organism>
<evidence type="ECO:0000256" key="4">
    <source>
        <dbReference type="ARBA" id="ARBA00023002"/>
    </source>
</evidence>
<dbReference type="PANTHER" id="PTHR43779">
    <property type="entry name" value="DIOXYGENASE RV0097-RELATED"/>
    <property type="match status" value="1"/>
</dbReference>
<feature type="domain" description="TauD/TfdA-like" evidence="6">
    <location>
        <begin position="3"/>
        <end position="157"/>
    </location>
</feature>
<dbReference type="PANTHER" id="PTHR43779:SF3">
    <property type="entry name" value="(3R)-3-[(CARBOXYMETHYL)AMINO]FATTY ACID OXYGENASE_DECARBOXYLASE"/>
    <property type="match status" value="1"/>
</dbReference>
<dbReference type="InterPro" id="IPR003819">
    <property type="entry name" value="TauD/TfdA-like"/>
</dbReference>
<keyword evidence="2" id="KW-0479">Metal-binding</keyword>
<keyword evidence="3" id="KW-0223">Dioxygenase</keyword>
<name>A0A382YZY1_9ZZZZ</name>
<evidence type="ECO:0000313" key="7">
    <source>
        <dbReference type="EMBL" id="SVD88786.1"/>
    </source>
</evidence>
<evidence type="ECO:0000259" key="6">
    <source>
        <dbReference type="Pfam" id="PF02668"/>
    </source>
</evidence>
<feature type="non-terminal residue" evidence="7">
    <location>
        <position position="164"/>
    </location>
</feature>
<dbReference type="GO" id="GO:0046872">
    <property type="term" value="F:metal ion binding"/>
    <property type="evidence" value="ECO:0007669"/>
    <property type="project" value="UniProtKB-KW"/>
</dbReference>